<dbReference type="PANTHER" id="PTHR23333:SF20">
    <property type="entry name" value="NSFL1 COFACTOR P47"/>
    <property type="match status" value="1"/>
</dbReference>
<dbReference type="InterPro" id="IPR036241">
    <property type="entry name" value="NSFL1C_SEP_dom_sf"/>
</dbReference>
<dbReference type="Gene3D" id="3.30.420.210">
    <property type="entry name" value="SEP domain"/>
    <property type="match status" value="1"/>
</dbReference>
<feature type="compositionally biased region" description="Polar residues" evidence="1">
    <location>
        <begin position="26"/>
        <end position="35"/>
    </location>
</feature>
<proteinExistence type="predicted"/>
<dbReference type="PANTHER" id="PTHR23333">
    <property type="entry name" value="UBX DOMAIN CONTAINING PROTEIN"/>
    <property type="match status" value="1"/>
</dbReference>
<dbReference type="Pfam" id="PF08059">
    <property type="entry name" value="SEP"/>
    <property type="match status" value="1"/>
</dbReference>
<feature type="domain" description="SEP" evidence="2">
    <location>
        <begin position="86"/>
        <end position="122"/>
    </location>
</feature>
<name>A0A804IBC4_MUSAM</name>
<feature type="region of interest" description="Disordered" evidence="1">
    <location>
        <begin position="1"/>
        <end position="51"/>
    </location>
</feature>
<reference evidence="3" key="1">
    <citation type="submission" date="2021-05" db="UniProtKB">
        <authorList>
            <consortium name="EnsemblPlants"/>
        </authorList>
    </citation>
    <scope>IDENTIFICATION</scope>
    <source>
        <strain evidence="3">subsp. malaccensis</strain>
    </source>
</reference>
<evidence type="ECO:0000259" key="2">
    <source>
        <dbReference type="PROSITE" id="PS51399"/>
    </source>
</evidence>
<dbReference type="SUPFAM" id="SSF102848">
    <property type="entry name" value="NSFL1 (p97 ATPase) cofactor p47, SEP domain"/>
    <property type="match status" value="1"/>
</dbReference>
<evidence type="ECO:0000256" key="1">
    <source>
        <dbReference type="SAM" id="MobiDB-lite"/>
    </source>
</evidence>
<dbReference type="Proteomes" id="UP000012960">
    <property type="component" value="Unplaced"/>
</dbReference>
<protein>
    <recommendedName>
        <fullName evidence="2">SEP domain-containing protein</fullName>
    </recommendedName>
</protein>
<evidence type="ECO:0000313" key="4">
    <source>
        <dbReference type="Proteomes" id="UP000012960"/>
    </source>
</evidence>
<dbReference type="Gramene" id="Ma03_t12610.1">
    <property type="protein sequence ID" value="Ma03_p12610.1"/>
    <property type="gene ID" value="Ma03_g12610"/>
</dbReference>
<dbReference type="InParanoid" id="A0A804IBC4"/>
<sequence>MGSRGDKKPSMPSGSRLTIRTLPDLNRSSETGSNSDSDRPQEVPVSNPFGMLVQDPLKGGYDVDAIFEQARQMGAMQGPFQPQSSSSRSFTGTGRHGFAVNDGALRRFDDPENASFLEVLIM</sequence>
<dbReference type="InterPro" id="IPR012989">
    <property type="entry name" value="SEP_domain"/>
</dbReference>
<dbReference type="PROSITE" id="PS51399">
    <property type="entry name" value="SEP"/>
    <property type="match status" value="1"/>
</dbReference>
<keyword evidence="4" id="KW-1185">Reference proteome</keyword>
<dbReference type="EnsemblPlants" id="Ma03_t12610.1">
    <property type="protein sequence ID" value="Ma03_p12610.1"/>
    <property type="gene ID" value="Ma03_g12610"/>
</dbReference>
<dbReference type="AlphaFoldDB" id="A0A804IBC4"/>
<evidence type="ECO:0000313" key="3">
    <source>
        <dbReference type="EnsemblPlants" id="Ma03_p12610.1"/>
    </source>
</evidence>
<organism evidence="3 4">
    <name type="scientific">Musa acuminata subsp. malaccensis</name>
    <name type="common">Wild banana</name>
    <name type="synonym">Musa malaccensis</name>
    <dbReference type="NCBI Taxonomy" id="214687"/>
    <lineage>
        <taxon>Eukaryota</taxon>
        <taxon>Viridiplantae</taxon>
        <taxon>Streptophyta</taxon>
        <taxon>Embryophyta</taxon>
        <taxon>Tracheophyta</taxon>
        <taxon>Spermatophyta</taxon>
        <taxon>Magnoliopsida</taxon>
        <taxon>Liliopsida</taxon>
        <taxon>Zingiberales</taxon>
        <taxon>Musaceae</taxon>
        <taxon>Musa</taxon>
    </lineage>
</organism>
<accession>A0A804IBC4</accession>
<feature type="region of interest" description="Disordered" evidence="1">
    <location>
        <begin position="76"/>
        <end position="95"/>
    </location>
</feature>
<feature type="compositionally biased region" description="Low complexity" evidence="1">
    <location>
        <begin position="79"/>
        <end position="93"/>
    </location>
</feature>